<proteinExistence type="predicted"/>
<dbReference type="InterPro" id="IPR048869">
    <property type="entry name" value="OCRL-1_2_ASH"/>
</dbReference>
<dbReference type="Gene3D" id="3.60.10.10">
    <property type="entry name" value="Endonuclease/exonuclease/phosphatase"/>
    <property type="match status" value="1"/>
</dbReference>
<dbReference type="Gene3D" id="2.60.40.10">
    <property type="entry name" value="Immunoglobulins"/>
    <property type="match status" value="1"/>
</dbReference>
<dbReference type="SUPFAM" id="SSF56219">
    <property type="entry name" value="DNase I-like"/>
    <property type="match status" value="1"/>
</dbReference>
<dbReference type="RefSeq" id="XP_014149762.1">
    <property type="nucleotide sequence ID" value="XM_014294287.1"/>
</dbReference>
<organism evidence="2 3">
    <name type="scientific">Sphaeroforma arctica JP610</name>
    <dbReference type="NCBI Taxonomy" id="667725"/>
    <lineage>
        <taxon>Eukaryota</taxon>
        <taxon>Ichthyosporea</taxon>
        <taxon>Ichthyophonida</taxon>
        <taxon>Sphaeroforma</taxon>
    </lineage>
</organism>
<evidence type="ECO:0000259" key="1">
    <source>
        <dbReference type="SMART" id="SM00128"/>
    </source>
</evidence>
<gene>
    <name evidence="2" type="ORF">SARC_11620</name>
</gene>
<dbReference type="SMART" id="SM00128">
    <property type="entry name" value="IPPc"/>
    <property type="match status" value="1"/>
</dbReference>
<dbReference type="GeneID" id="25912124"/>
<dbReference type="PANTHER" id="PTHR11200">
    <property type="entry name" value="INOSITOL 5-PHOSPHATASE"/>
    <property type="match status" value="1"/>
</dbReference>
<dbReference type="GO" id="GO:0004439">
    <property type="term" value="F:phosphatidylinositol-4,5-bisphosphate 5-phosphatase activity"/>
    <property type="evidence" value="ECO:0007669"/>
    <property type="project" value="TreeGrafter"/>
</dbReference>
<sequence>MVYVKAHVAEHVRDVADTWVGVGLMNMMGNKGGVAVRFRLHDTSFLFINSHLAAHQDMVERRNQDFDQIQRRLVLPPLAPSVPHETASLDKTTIHDYDRVVWMGDLNYRIDLSNKKTRTLIDGSDWSDLYCSDQLMKERAKGRVFNGFKEEEITFPPTYKFDFGTDMYDTSEKQRIPAWTDRVLYKPEGISCSNYTSHPTIMISDHKPVSAVLSVDVNIVDEAKLETVYQNVLRDNDRLKNIALPDATVDTNMVEFGDLRYMEAIKHQVKLTNVGYDTVRWCFVARSKDSADEQSRKSQKFHDSWLVVSPLRGSLAPGESCEFTIEANVGPNTAHRHNMTPHKNETSVQ</sequence>
<keyword evidence="3" id="KW-1185">Reference proteome</keyword>
<dbReference type="InterPro" id="IPR000300">
    <property type="entry name" value="IPPc"/>
</dbReference>
<dbReference type="InterPro" id="IPR036691">
    <property type="entry name" value="Endo/exonu/phosph_ase_sf"/>
</dbReference>
<dbReference type="Pfam" id="PF21310">
    <property type="entry name" value="OCRL-like_ASH"/>
    <property type="match status" value="1"/>
</dbReference>
<dbReference type="InterPro" id="IPR013783">
    <property type="entry name" value="Ig-like_fold"/>
</dbReference>
<name>A0A0L0FGG5_9EUKA</name>
<protein>
    <recommendedName>
        <fullName evidence="1">Inositol polyphosphate-related phosphatase domain-containing protein</fullName>
    </recommendedName>
</protein>
<dbReference type="EMBL" id="KQ243386">
    <property type="protein sequence ID" value="KNC75860.1"/>
    <property type="molecule type" value="Genomic_DNA"/>
</dbReference>
<dbReference type="STRING" id="667725.A0A0L0FGG5"/>
<feature type="domain" description="Inositol polyphosphate-related phosphatase" evidence="1">
    <location>
        <begin position="1"/>
        <end position="221"/>
    </location>
</feature>
<dbReference type="Pfam" id="PF22669">
    <property type="entry name" value="Exo_endo_phos2"/>
    <property type="match status" value="1"/>
</dbReference>
<reference evidence="2 3" key="1">
    <citation type="submission" date="2011-02" db="EMBL/GenBank/DDBJ databases">
        <title>The Genome Sequence of Sphaeroforma arctica JP610.</title>
        <authorList>
            <consortium name="The Broad Institute Genome Sequencing Platform"/>
            <person name="Russ C."/>
            <person name="Cuomo C."/>
            <person name="Young S.K."/>
            <person name="Zeng Q."/>
            <person name="Gargeya S."/>
            <person name="Alvarado L."/>
            <person name="Berlin A."/>
            <person name="Chapman S.B."/>
            <person name="Chen Z."/>
            <person name="Freedman E."/>
            <person name="Gellesch M."/>
            <person name="Goldberg J."/>
            <person name="Griggs A."/>
            <person name="Gujja S."/>
            <person name="Heilman E."/>
            <person name="Heiman D."/>
            <person name="Howarth C."/>
            <person name="Mehta T."/>
            <person name="Neiman D."/>
            <person name="Pearson M."/>
            <person name="Roberts A."/>
            <person name="Saif S."/>
            <person name="Shea T."/>
            <person name="Shenoy N."/>
            <person name="Sisk P."/>
            <person name="Stolte C."/>
            <person name="Sykes S."/>
            <person name="White J."/>
            <person name="Yandava C."/>
            <person name="Burger G."/>
            <person name="Gray M.W."/>
            <person name="Holland P.W.H."/>
            <person name="King N."/>
            <person name="Lang F.B.F."/>
            <person name="Roger A.J."/>
            <person name="Ruiz-Trillo I."/>
            <person name="Haas B."/>
            <person name="Nusbaum C."/>
            <person name="Birren B."/>
        </authorList>
    </citation>
    <scope>NUCLEOTIDE SEQUENCE [LARGE SCALE GENOMIC DNA]</scope>
    <source>
        <strain evidence="2 3">JP610</strain>
    </source>
</reference>
<dbReference type="AlphaFoldDB" id="A0A0L0FGG5"/>
<accession>A0A0L0FGG5</accession>
<dbReference type="OrthoDB" id="7862313at2759"/>
<evidence type="ECO:0000313" key="3">
    <source>
        <dbReference type="Proteomes" id="UP000054560"/>
    </source>
</evidence>
<dbReference type="eggNOG" id="KOG0565">
    <property type="taxonomic scope" value="Eukaryota"/>
</dbReference>
<dbReference type="GO" id="GO:0046856">
    <property type="term" value="P:phosphatidylinositol dephosphorylation"/>
    <property type="evidence" value="ECO:0007669"/>
    <property type="project" value="InterPro"/>
</dbReference>
<dbReference type="InterPro" id="IPR046985">
    <property type="entry name" value="IP5"/>
</dbReference>
<evidence type="ECO:0000313" key="2">
    <source>
        <dbReference type="EMBL" id="KNC75860.1"/>
    </source>
</evidence>
<dbReference type="Proteomes" id="UP000054560">
    <property type="component" value="Unassembled WGS sequence"/>
</dbReference>